<name>A0A165Z8T5_9AGAM</name>
<sequence length="337" mass="37665">MGRFSVFSFIKDQYTTLPSIKAFQKDLTGKTVIVTGANVGLGLEAARHFASMNPGRLILACRSRQSSEEAVKDIERTTACKSVEWWALDLTSFQSVSDFATRFEKEGGGKIDILVENAGINTGVYRQSKDGYESTLQTNHLGTAFLGLLLLPWLSRTESRVVVVSSELHYMVKSIKEADSPNIIDKLSDEKYCTSSVMRERYHVTKAFNVFFVKALAERLPADTKITVDAVNPGLCHSKLTREIEGVLAVFVSILKGILARTTEVGSRTLVHAALGGTQAEMQGKYLNKCQVEEESDFIISPEGHQIQDRLWDETVHILSKHDDRVKRNIDEYLKRN</sequence>
<accession>A0A165Z8T5</accession>
<dbReference type="InterPro" id="IPR002347">
    <property type="entry name" value="SDR_fam"/>
</dbReference>
<dbReference type="STRING" id="1314776.A0A165Z8T5"/>
<dbReference type="Pfam" id="PF00106">
    <property type="entry name" value="adh_short"/>
    <property type="match status" value="1"/>
</dbReference>
<keyword evidence="3" id="KW-1185">Reference proteome</keyword>
<evidence type="ECO:0000256" key="1">
    <source>
        <dbReference type="ARBA" id="ARBA00023002"/>
    </source>
</evidence>
<proteinExistence type="predicted"/>
<dbReference type="PRINTS" id="PR00081">
    <property type="entry name" value="GDHRDH"/>
</dbReference>
<evidence type="ECO:0000313" key="2">
    <source>
        <dbReference type="EMBL" id="KZT34064.1"/>
    </source>
</evidence>
<dbReference type="SUPFAM" id="SSF51735">
    <property type="entry name" value="NAD(P)-binding Rossmann-fold domains"/>
    <property type="match status" value="1"/>
</dbReference>
<gene>
    <name evidence="2" type="ORF">SISSUDRAFT_1084986</name>
</gene>
<dbReference type="PANTHER" id="PTHR43157:SF31">
    <property type="entry name" value="PHOSPHATIDYLINOSITOL-GLYCAN BIOSYNTHESIS CLASS F PROTEIN"/>
    <property type="match status" value="1"/>
</dbReference>
<protein>
    <submittedName>
        <fullName evidence="2">NAD(P)-binding protein</fullName>
    </submittedName>
</protein>
<evidence type="ECO:0000313" key="3">
    <source>
        <dbReference type="Proteomes" id="UP000076798"/>
    </source>
</evidence>
<dbReference type="InterPro" id="IPR036291">
    <property type="entry name" value="NAD(P)-bd_dom_sf"/>
</dbReference>
<dbReference type="PANTHER" id="PTHR43157">
    <property type="entry name" value="PHOSPHATIDYLINOSITOL-GLYCAN BIOSYNTHESIS CLASS F PROTEIN-RELATED"/>
    <property type="match status" value="1"/>
</dbReference>
<dbReference type="GO" id="GO:0016491">
    <property type="term" value="F:oxidoreductase activity"/>
    <property type="evidence" value="ECO:0007669"/>
    <property type="project" value="UniProtKB-KW"/>
</dbReference>
<reference evidence="2 3" key="1">
    <citation type="journal article" date="2016" name="Mol. Biol. Evol.">
        <title>Comparative Genomics of Early-Diverging Mushroom-Forming Fungi Provides Insights into the Origins of Lignocellulose Decay Capabilities.</title>
        <authorList>
            <person name="Nagy L.G."/>
            <person name="Riley R."/>
            <person name="Tritt A."/>
            <person name="Adam C."/>
            <person name="Daum C."/>
            <person name="Floudas D."/>
            <person name="Sun H."/>
            <person name="Yadav J.S."/>
            <person name="Pangilinan J."/>
            <person name="Larsson K.H."/>
            <person name="Matsuura K."/>
            <person name="Barry K."/>
            <person name="Labutti K."/>
            <person name="Kuo R."/>
            <person name="Ohm R.A."/>
            <person name="Bhattacharya S.S."/>
            <person name="Shirouzu T."/>
            <person name="Yoshinaga Y."/>
            <person name="Martin F.M."/>
            <person name="Grigoriev I.V."/>
            <person name="Hibbett D.S."/>
        </authorList>
    </citation>
    <scope>NUCLEOTIDE SEQUENCE [LARGE SCALE GENOMIC DNA]</scope>
    <source>
        <strain evidence="2 3">HHB10207 ss-3</strain>
    </source>
</reference>
<keyword evidence="1" id="KW-0560">Oxidoreductase</keyword>
<dbReference type="OrthoDB" id="542013at2759"/>
<dbReference type="Gene3D" id="3.40.50.720">
    <property type="entry name" value="NAD(P)-binding Rossmann-like Domain"/>
    <property type="match status" value="1"/>
</dbReference>
<organism evidence="2 3">
    <name type="scientific">Sistotremastrum suecicum HHB10207 ss-3</name>
    <dbReference type="NCBI Taxonomy" id="1314776"/>
    <lineage>
        <taxon>Eukaryota</taxon>
        <taxon>Fungi</taxon>
        <taxon>Dikarya</taxon>
        <taxon>Basidiomycota</taxon>
        <taxon>Agaricomycotina</taxon>
        <taxon>Agaricomycetes</taxon>
        <taxon>Sistotremastrales</taxon>
        <taxon>Sistotremastraceae</taxon>
        <taxon>Sistotremastrum</taxon>
    </lineage>
</organism>
<dbReference type="EMBL" id="KV428202">
    <property type="protein sequence ID" value="KZT34064.1"/>
    <property type="molecule type" value="Genomic_DNA"/>
</dbReference>
<dbReference type="AlphaFoldDB" id="A0A165Z8T5"/>
<dbReference type="Proteomes" id="UP000076798">
    <property type="component" value="Unassembled WGS sequence"/>
</dbReference>